<feature type="domain" description="Solute-binding protein family 5" evidence="7">
    <location>
        <begin position="175"/>
        <end position="587"/>
    </location>
</feature>
<feature type="chain" id="PRO_5009179676" evidence="6">
    <location>
        <begin position="24"/>
        <end position="723"/>
    </location>
</feature>
<dbReference type="Proteomes" id="UP000095229">
    <property type="component" value="Unassembled WGS sequence"/>
</dbReference>
<keyword evidence="4 6" id="KW-0732">Signal</keyword>
<reference evidence="8 9" key="1">
    <citation type="submission" date="2016-02" db="EMBL/GenBank/DDBJ databases">
        <title>Secondary metabolites in Legionella.</title>
        <authorList>
            <person name="Tobias N.J."/>
            <person name="Bode H.B."/>
        </authorList>
    </citation>
    <scope>NUCLEOTIDE SEQUENCE [LARGE SCALE GENOMIC DNA]</scope>
    <source>
        <strain evidence="8 9">DSM 19216</strain>
    </source>
</reference>
<dbReference type="Gene3D" id="3.40.190.10">
    <property type="entry name" value="Periplasmic binding protein-like II"/>
    <property type="match status" value="1"/>
</dbReference>
<comment type="similarity">
    <text evidence="2">Belongs to the bacterial solute-binding protein 5 family.</text>
</comment>
<dbReference type="InterPro" id="IPR000914">
    <property type="entry name" value="SBP_5_dom"/>
</dbReference>
<protein>
    <submittedName>
        <fullName evidence="8">Heme-binding protein A</fullName>
    </submittedName>
</protein>
<comment type="caution">
    <text evidence="8">The sequence shown here is derived from an EMBL/GenBank/DDBJ whole genome shotgun (WGS) entry which is preliminary data.</text>
</comment>
<comment type="subcellular location">
    <subcellularLocation>
        <location evidence="1">Cell envelope</location>
    </subcellularLocation>
</comment>
<evidence type="ECO:0000256" key="4">
    <source>
        <dbReference type="ARBA" id="ARBA00022729"/>
    </source>
</evidence>
<keyword evidence="9" id="KW-1185">Reference proteome</keyword>
<evidence type="ECO:0000256" key="3">
    <source>
        <dbReference type="ARBA" id="ARBA00022448"/>
    </source>
</evidence>
<dbReference type="CDD" id="cd08505">
    <property type="entry name" value="PBP2_NikA_DppA_OppA_like_18"/>
    <property type="match status" value="1"/>
</dbReference>
<dbReference type="AlphaFoldDB" id="A0A1E5JTQ1"/>
<evidence type="ECO:0000256" key="2">
    <source>
        <dbReference type="ARBA" id="ARBA00005695"/>
    </source>
</evidence>
<proteinExistence type="inferred from homology"/>
<evidence type="ECO:0000313" key="9">
    <source>
        <dbReference type="Proteomes" id="UP000095229"/>
    </source>
</evidence>
<dbReference type="PIRSF" id="PIRSF002741">
    <property type="entry name" value="MppA"/>
    <property type="match status" value="1"/>
</dbReference>
<feature type="transmembrane region" description="Helical" evidence="5">
    <location>
        <begin position="687"/>
        <end position="709"/>
    </location>
</feature>
<keyword evidence="5" id="KW-1133">Transmembrane helix</keyword>
<dbReference type="PANTHER" id="PTHR30290:SF10">
    <property type="entry name" value="PERIPLASMIC OLIGOPEPTIDE-BINDING PROTEIN-RELATED"/>
    <property type="match status" value="1"/>
</dbReference>
<dbReference type="PANTHER" id="PTHR30290">
    <property type="entry name" value="PERIPLASMIC BINDING COMPONENT OF ABC TRANSPORTER"/>
    <property type="match status" value="1"/>
</dbReference>
<dbReference type="Gene3D" id="3.10.105.10">
    <property type="entry name" value="Dipeptide-binding Protein, Domain 3"/>
    <property type="match status" value="1"/>
</dbReference>
<accession>A0A1E5JTQ1</accession>
<dbReference type="RefSeq" id="WP_058517868.1">
    <property type="nucleotide sequence ID" value="NZ_CAAAIE010000010.1"/>
</dbReference>
<sequence length="723" mass="83566">MNRIQRIVLAALLFKNLSCFAYAWPWILNNPHPHAQSNKNIYYSSFSEQPKTLDPALSYSSNESLFIAQIYEPLLQYDYLKRPYQLAPLIALQIPQLRYLDAQGKLLPENSQETPAYSVYTINIKKGVYYQPHPAFAKDAKGSYYYHHVTSDYLDEEDINQLSDFKHIGTRELIVDDYIYQIKRLANPALSSPIYGLMSDYIVGFAEYGKTLPKSSKYIDLRQYPLTGLKKLDDYSFEITLKGKYIQFLFWLGMSFFSPVPWEADYFYSQPGMLDNNISLSWFPVGTGAFMLVKNNPNRSMVLQKNPNFREEYYPSIGSAEDKKLGYLDNAGKRIPFIDKAIFTLEKESIPRWNKFLQGFYDSSVIGADSFDQAIHTNRYGKAELTPEMQKKQMYLTVELQPTTYYMGFNMLDKVVGGASERARKLRRAISIAVNYDENIAIFHNGRGIAAQGPIPPGIFGYKEGKEGINPYVYEWKNNEAVRRPISNAKQLMAEAGYPDGIDPATGKHLILNYDVTTSGGPQDKSLFDWMRKQFAQIGIDLNVQATLYNRFQEKMRTGDTQIFSWGWVADYPDPENFLFQLYGANGKVKFSGENAANYQNPEFDRLFNLMKNRQNDTQRQQIIDEMISIVRRDAPWIWGIHPEEFILSQSWVSRIKPNTMFSSTLKYIAINVPERNKLRFAWNQPVFWPLGLLFLLILILILPLVIAYHKKERKPAERTFIP</sequence>
<dbReference type="OrthoDB" id="9801912at2"/>
<dbReference type="InterPro" id="IPR039424">
    <property type="entry name" value="SBP_5"/>
</dbReference>
<evidence type="ECO:0000259" key="7">
    <source>
        <dbReference type="Pfam" id="PF00496"/>
    </source>
</evidence>
<evidence type="ECO:0000256" key="1">
    <source>
        <dbReference type="ARBA" id="ARBA00004196"/>
    </source>
</evidence>
<keyword evidence="3" id="KW-0813">Transport</keyword>
<dbReference type="GO" id="GO:0043190">
    <property type="term" value="C:ATP-binding cassette (ABC) transporter complex"/>
    <property type="evidence" value="ECO:0007669"/>
    <property type="project" value="InterPro"/>
</dbReference>
<dbReference type="GO" id="GO:0030288">
    <property type="term" value="C:outer membrane-bounded periplasmic space"/>
    <property type="evidence" value="ECO:0007669"/>
    <property type="project" value="UniProtKB-ARBA"/>
</dbReference>
<dbReference type="Pfam" id="PF00496">
    <property type="entry name" value="SBP_bac_5"/>
    <property type="match status" value="1"/>
</dbReference>
<evidence type="ECO:0000256" key="6">
    <source>
        <dbReference type="SAM" id="SignalP"/>
    </source>
</evidence>
<keyword evidence="5" id="KW-0812">Transmembrane</keyword>
<evidence type="ECO:0000256" key="5">
    <source>
        <dbReference type="SAM" id="Phobius"/>
    </source>
</evidence>
<dbReference type="EMBL" id="LSOG01000036">
    <property type="protein sequence ID" value="OEH47907.1"/>
    <property type="molecule type" value="Genomic_DNA"/>
</dbReference>
<dbReference type="PATRIC" id="fig|45071.6.peg.2204"/>
<feature type="signal peptide" evidence="6">
    <location>
        <begin position="1"/>
        <end position="23"/>
    </location>
</feature>
<dbReference type="SUPFAM" id="SSF53850">
    <property type="entry name" value="Periplasmic binding protein-like II"/>
    <property type="match status" value="1"/>
</dbReference>
<gene>
    <name evidence="8" type="primary">hbpA</name>
    <name evidence="8" type="ORF">lpari_01095</name>
</gene>
<evidence type="ECO:0000313" key="8">
    <source>
        <dbReference type="EMBL" id="OEH47907.1"/>
    </source>
</evidence>
<dbReference type="InterPro" id="IPR030678">
    <property type="entry name" value="Peptide/Ni-bd"/>
</dbReference>
<dbReference type="GO" id="GO:0015833">
    <property type="term" value="P:peptide transport"/>
    <property type="evidence" value="ECO:0007669"/>
    <property type="project" value="TreeGrafter"/>
</dbReference>
<organism evidence="8 9">
    <name type="scientific">Legionella parisiensis</name>
    <dbReference type="NCBI Taxonomy" id="45071"/>
    <lineage>
        <taxon>Bacteria</taxon>
        <taxon>Pseudomonadati</taxon>
        <taxon>Pseudomonadota</taxon>
        <taxon>Gammaproteobacteria</taxon>
        <taxon>Legionellales</taxon>
        <taxon>Legionellaceae</taxon>
        <taxon>Legionella</taxon>
    </lineage>
</organism>
<dbReference type="Gene3D" id="3.90.76.10">
    <property type="entry name" value="Dipeptide-binding Protein, Domain 1"/>
    <property type="match status" value="1"/>
</dbReference>
<name>A0A1E5JTQ1_9GAMM</name>
<dbReference type="GO" id="GO:1904680">
    <property type="term" value="F:peptide transmembrane transporter activity"/>
    <property type="evidence" value="ECO:0007669"/>
    <property type="project" value="TreeGrafter"/>
</dbReference>
<dbReference type="STRING" id="45071.Lpar_2057"/>
<keyword evidence="5" id="KW-0472">Membrane</keyword>